<name>A0A8T1V391_9STRA</name>
<reference evidence="2" key="1">
    <citation type="submission" date="2021-01" db="EMBL/GenBank/DDBJ databases">
        <title>Phytophthora aleatoria, a newly-described species from Pinus radiata is distinct from Phytophthora cactorum isolates based on comparative genomics.</title>
        <authorList>
            <person name="Mcdougal R."/>
            <person name="Panda P."/>
            <person name="Williams N."/>
            <person name="Studholme D.J."/>
        </authorList>
    </citation>
    <scope>NUCLEOTIDE SEQUENCE</scope>
    <source>
        <strain evidence="2">NZFS 3830</strain>
    </source>
</reference>
<evidence type="ECO:0000256" key="1">
    <source>
        <dbReference type="SAM" id="MobiDB-lite"/>
    </source>
</evidence>
<sequence>MSERSSNDGGRTSGAGVEGSANDAGAPVLSQIHVSCYVTAANRAAPVFEVVPEQRCVRYSHQVRRHTLSTFSLRSRYLHYEQHGMASTPMLSCGVYILRKNTGCCLAKALEEEALGHKLKWP</sequence>
<comment type="caution">
    <text evidence="2">The sequence shown here is derived from an EMBL/GenBank/DDBJ whole genome shotgun (WGS) entry which is preliminary data.</text>
</comment>
<protein>
    <submittedName>
        <fullName evidence="2">Uncharacterized protein</fullName>
    </submittedName>
</protein>
<evidence type="ECO:0000313" key="3">
    <source>
        <dbReference type="Proteomes" id="UP000688947"/>
    </source>
</evidence>
<proteinExistence type="predicted"/>
<gene>
    <name evidence="2" type="ORF">JG687_00000295</name>
</gene>
<dbReference type="OrthoDB" id="568026at2759"/>
<dbReference type="EMBL" id="JAENGZ010000005">
    <property type="protein sequence ID" value="KAG6974573.1"/>
    <property type="molecule type" value="Genomic_DNA"/>
</dbReference>
<feature type="region of interest" description="Disordered" evidence="1">
    <location>
        <begin position="1"/>
        <end position="20"/>
    </location>
</feature>
<dbReference type="VEuPathDB" id="FungiDB:PC110_g14852"/>
<dbReference type="Proteomes" id="UP000688947">
    <property type="component" value="Unassembled WGS sequence"/>
</dbReference>
<dbReference type="AlphaFoldDB" id="A0A8T1V391"/>
<accession>A0A8T1V391</accession>
<organism evidence="2 3">
    <name type="scientific">Phytophthora cactorum</name>
    <dbReference type="NCBI Taxonomy" id="29920"/>
    <lineage>
        <taxon>Eukaryota</taxon>
        <taxon>Sar</taxon>
        <taxon>Stramenopiles</taxon>
        <taxon>Oomycota</taxon>
        <taxon>Peronosporomycetes</taxon>
        <taxon>Peronosporales</taxon>
        <taxon>Peronosporaceae</taxon>
        <taxon>Phytophthora</taxon>
    </lineage>
</organism>
<evidence type="ECO:0000313" key="2">
    <source>
        <dbReference type="EMBL" id="KAG6974573.1"/>
    </source>
</evidence>